<evidence type="ECO:0008006" key="4">
    <source>
        <dbReference type="Google" id="ProtNLM"/>
    </source>
</evidence>
<organism evidence="2 3">
    <name type="scientific">Aestuariibaculum suncheonense</name>
    <dbReference type="NCBI Taxonomy" id="1028745"/>
    <lineage>
        <taxon>Bacteria</taxon>
        <taxon>Pseudomonadati</taxon>
        <taxon>Bacteroidota</taxon>
        <taxon>Flavobacteriia</taxon>
        <taxon>Flavobacteriales</taxon>
        <taxon>Flavobacteriaceae</taxon>
    </lineage>
</organism>
<dbReference type="Gene3D" id="1.10.760.10">
    <property type="entry name" value="Cytochrome c-like domain"/>
    <property type="match status" value="1"/>
</dbReference>
<gene>
    <name evidence="2" type="ORF">ICJ84_04415</name>
</gene>
<name>A0A8J6QDH6_9FLAO</name>
<dbReference type="EMBL" id="JACVXC010000001">
    <property type="protein sequence ID" value="MBD0834672.1"/>
    <property type="molecule type" value="Genomic_DNA"/>
</dbReference>
<dbReference type="InterPro" id="IPR036909">
    <property type="entry name" value="Cyt_c-like_dom_sf"/>
</dbReference>
<feature type="signal peptide" evidence="1">
    <location>
        <begin position="1"/>
        <end position="21"/>
    </location>
</feature>
<proteinExistence type="predicted"/>
<dbReference type="GO" id="GO:0020037">
    <property type="term" value="F:heme binding"/>
    <property type="evidence" value="ECO:0007669"/>
    <property type="project" value="InterPro"/>
</dbReference>
<comment type="caution">
    <text evidence="2">The sequence shown here is derived from an EMBL/GenBank/DDBJ whole genome shotgun (WGS) entry which is preliminary data.</text>
</comment>
<dbReference type="SUPFAM" id="SSF46626">
    <property type="entry name" value="Cytochrome c"/>
    <property type="match status" value="1"/>
</dbReference>
<dbReference type="AlphaFoldDB" id="A0A8J6QDH6"/>
<dbReference type="PROSITE" id="PS51257">
    <property type="entry name" value="PROKAR_LIPOPROTEIN"/>
    <property type="match status" value="1"/>
</dbReference>
<accession>A0A8J6QDH6</accession>
<evidence type="ECO:0000313" key="2">
    <source>
        <dbReference type="EMBL" id="MBD0834672.1"/>
    </source>
</evidence>
<sequence length="116" mass="12743">MKHLFLTLTLAVFLLSSCANDSQDDLIETTPLPNVVTYNDDIKTIIDNNCISCHGSSPSQNAPMSLTTFSQVSNYIDGIIDRINRLGAGKMPVNGTLSTNEKNLIQKWKDDGLLEN</sequence>
<reference evidence="2" key="2">
    <citation type="submission" date="2020-09" db="EMBL/GenBank/DDBJ databases">
        <authorList>
            <person name="Wu Z."/>
        </authorList>
    </citation>
    <scope>NUCLEOTIDE SEQUENCE</scope>
    <source>
        <strain evidence="2">SC17</strain>
    </source>
</reference>
<protein>
    <recommendedName>
        <fullName evidence="4">Cytochrome c domain-containing protein</fullName>
    </recommendedName>
</protein>
<dbReference type="Proteomes" id="UP000602057">
    <property type="component" value="Unassembled WGS sequence"/>
</dbReference>
<dbReference type="RefSeq" id="WP_188215133.1">
    <property type="nucleotide sequence ID" value="NZ_BAABGH010000004.1"/>
</dbReference>
<evidence type="ECO:0000256" key="1">
    <source>
        <dbReference type="SAM" id="SignalP"/>
    </source>
</evidence>
<reference evidence="2" key="1">
    <citation type="journal article" date="2013" name="Int. J. Syst. Evol. Microbiol.">
        <title>Aestuariibaculum suncheonense gen. nov., sp. nov., a marine bacterium of the family Flavobacteriaceae isolated from a tidal flat and emended descriptions of the genera Gaetbulibacter and Tamlana.</title>
        <authorList>
            <person name="Jeong S.H."/>
            <person name="Park M.S."/>
            <person name="Jin H.M."/>
            <person name="Lee K."/>
            <person name="Park W."/>
            <person name="Jeon C.O."/>
        </authorList>
    </citation>
    <scope>NUCLEOTIDE SEQUENCE</scope>
    <source>
        <strain evidence="2">SC17</strain>
    </source>
</reference>
<evidence type="ECO:0000313" key="3">
    <source>
        <dbReference type="Proteomes" id="UP000602057"/>
    </source>
</evidence>
<dbReference type="GO" id="GO:0009055">
    <property type="term" value="F:electron transfer activity"/>
    <property type="evidence" value="ECO:0007669"/>
    <property type="project" value="InterPro"/>
</dbReference>
<keyword evidence="1" id="KW-0732">Signal</keyword>
<keyword evidence="3" id="KW-1185">Reference proteome</keyword>
<feature type="chain" id="PRO_5035223877" description="Cytochrome c domain-containing protein" evidence="1">
    <location>
        <begin position="22"/>
        <end position="116"/>
    </location>
</feature>